<dbReference type="AlphaFoldDB" id="A0A832ST00"/>
<name>A0A832ST00_9EURY</name>
<accession>A0A832ST00</accession>
<sequence>MVAILAPQLVVTGVTAYGLFILHIAWERRRKRAMDVLRGRGVEEKKPRSWEEPEEFKNSRCDPVTRLVFRPDLINCAPSGYLLVVSTMGWVALAFTYEMSVLLGGHSPPSVRFELVSTFAGLLVFSYRSDVATLLPGFRSPRSRGS</sequence>
<feature type="transmembrane region" description="Helical" evidence="1">
    <location>
        <begin position="115"/>
        <end position="138"/>
    </location>
</feature>
<evidence type="ECO:0000313" key="2">
    <source>
        <dbReference type="EMBL" id="HII69777.1"/>
    </source>
</evidence>
<keyword evidence="1" id="KW-1133">Transmembrane helix</keyword>
<feature type="transmembrane region" description="Helical" evidence="1">
    <location>
        <begin position="73"/>
        <end position="95"/>
    </location>
</feature>
<feature type="transmembrane region" description="Helical" evidence="1">
    <location>
        <begin position="6"/>
        <end position="26"/>
    </location>
</feature>
<dbReference type="RefSeq" id="WP_011019509.1">
    <property type="nucleotide sequence ID" value="NZ_DUJS01000001.1"/>
</dbReference>
<comment type="caution">
    <text evidence="2">The sequence shown here is derived from an EMBL/GenBank/DDBJ whole genome shotgun (WGS) entry which is preliminary data.</text>
</comment>
<organism evidence="2 3">
    <name type="scientific">Methanopyrus kandleri</name>
    <dbReference type="NCBI Taxonomy" id="2320"/>
    <lineage>
        <taxon>Archaea</taxon>
        <taxon>Methanobacteriati</taxon>
        <taxon>Methanobacteriota</taxon>
        <taxon>Methanomada group</taxon>
        <taxon>Methanopyri</taxon>
        <taxon>Methanopyrales</taxon>
        <taxon>Methanopyraceae</taxon>
        <taxon>Methanopyrus</taxon>
    </lineage>
</organism>
<evidence type="ECO:0000313" key="3">
    <source>
        <dbReference type="Proteomes" id="UP000619545"/>
    </source>
</evidence>
<dbReference type="Proteomes" id="UP000619545">
    <property type="component" value="Unassembled WGS sequence"/>
</dbReference>
<dbReference type="EMBL" id="DUJS01000001">
    <property type="protein sequence ID" value="HII69777.1"/>
    <property type="molecule type" value="Genomic_DNA"/>
</dbReference>
<protein>
    <submittedName>
        <fullName evidence="2">Uncharacterized protein</fullName>
    </submittedName>
</protein>
<evidence type="ECO:0000256" key="1">
    <source>
        <dbReference type="SAM" id="Phobius"/>
    </source>
</evidence>
<keyword evidence="1" id="KW-0812">Transmembrane</keyword>
<gene>
    <name evidence="2" type="ORF">HA336_00915</name>
</gene>
<dbReference type="GeneID" id="1477242"/>
<proteinExistence type="predicted"/>
<reference evidence="2" key="1">
    <citation type="journal article" date="2020" name="bioRxiv">
        <title>A rank-normalized archaeal taxonomy based on genome phylogeny resolves widespread incomplete and uneven classifications.</title>
        <authorList>
            <person name="Rinke C."/>
            <person name="Chuvochina M."/>
            <person name="Mussig A.J."/>
            <person name="Chaumeil P.-A."/>
            <person name="Waite D.W."/>
            <person name="Whitman W.B."/>
            <person name="Parks D.H."/>
            <person name="Hugenholtz P."/>
        </authorList>
    </citation>
    <scope>NUCLEOTIDE SEQUENCE</scope>
    <source>
        <strain evidence="2">UBA8853</strain>
    </source>
</reference>
<keyword evidence="1" id="KW-0472">Membrane</keyword>